<dbReference type="Proteomes" id="UP000063699">
    <property type="component" value="Chromosome"/>
</dbReference>
<proteinExistence type="predicted"/>
<reference evidence="2 3" key="1">
    <citation type="submission" date="2015-07" db="EMBL/GenBank/DDBJ databases">
        <title>Genome sequencing of Kibdelosporangium phytohabitans.</title>
        <authorList>
            <person name="Qin S."/>
            <person name="Xing K."/>
        </authorList>
    </citation>
    <scope>NUCLEOTIDE SEQUENCE [LARGE SCALE GENOMIC DNA]</scope>
    <source>
        <strain evidence="2 3">KLBMP1111</strain>
    </source>
</reference>
<dbReference type="EMBL" id="CP012752">
    <property type="protein sequence ID" value="ALG10361.1"/>
    <property type="molecule type" value="Genomic_DNA"/>
</dbReference>
<evidence type="ECO:0008006" key="4">
    <source>
        <dbReference type="Google" id="ProtNLM"/>
    </source>
</evidence>
<feature type="coiled-coil region" evidence="1">
    <location>
        <begin position="9"/>
        <end position="36"/>
    </location>
</feature>
<protein>
    <recommendedName>
        <fullName evidence="4">ESX-1 secretion-associated protein</fullName>
    </recommendedName>
</protein>
<organism evidence="2 3">
    <name type="scientific">Kibdelosporangium phytohabitans</name>
    <dbReference type="NCBI Taxonomy" id="860235"/>
    <lineage>
        <taxon>Bacteria</taxon>
        <taxon>Bacillati</taxon>
        <taxon>Actinomycetota</taxon>
        <taxon>Actinomycetes</taxon>
        <taxon>Pseudonocardiales</taxon>
        <taxon>Pseudonocardiaceae</taxon>
        <taxon>Kibdelosporangium</taxon>
    </lineage>
</organism>
<dbReference type="KEGG" id="kphy:AOZ06_28800"/>
<dbReference type="AlphaFoldDB" id="A0A0N9I2U6"/>
<dbReference type="RefSeq" id="WP_054292264.1">
    <property type="nucleotide sequence ID" value="NZ_CP012752.1"/>
</dbReference>
<dbReference type="Gene3D" id="1.10.287.1060">
    <property type="entry name" value="ESAT-6-like"/>
    <property type="match status" value="1"/>
</dbReference>
<name>A0A0N9I2U6_9PSEU</name>
<evidence type="ECO:0000313" key="2">
    <source>
        <dbReference type="EMBL" id="ALG10361.1"/>
    </source>
</evidence>
<accession>A0A0N9I2U6</accession>
<dbReference type="STRING" id="860235.AOZ06_28800"/>
<evidence type="ECO:0000313" key="3">
    <source>
        <dbReference type="Proteomes" id="UP000063699"/>
    </source>
</evidence>
<sequence>MPKTAQVSVEKCNQQAARHEAMADNISQKLDGLKTEVHNTMMASTSAATRALTSTCDNWVEAVRKTVLDHMRNMAENIRREASNQEALDQQHMEEITKLPLGTLNFLGVPS</sequence>
<evidence type="ECO:0000256" key="1">
    <source>
        <dbReference type="SAM" id="Coils"/>
    </source>
</evidence>
<keyword evidence="1" id="KW-0175">Coiled coil</keyword>
<dbReference type="OrthoDB" id="3627720at2"/>
<keyword evidence="3" id="KW-1185">Reference proteome</keyword>
<gene>
    <name evidence="2" type="ORF">AOZ06_28800</name>
</gene>